<dbReference type="InterPro" id="IPR016181">
    <property type="entry name" value="Acyl_CoA_acyltransferase"/>
</dbReference>
<dbReference type="InterPro" id="IPR038764">
    <property type="entry name" value="GNAT_N_AcTrfase_prd"/>
</dbReference>
<name>A0ABT4VC90_9PSEU</name>
<dbReference type="Pfam" id="PF00583">
    <property type="entry name" value="Acetyltransf_1"/>
    <property type="match status" value="1"/>
</dbReference>
<proteinExistence type="predicted"/>
<feature type="domain" description="N-acetyltransferase" evidence="1">
    <location>
        <begin position="14"/>
        <end position="169"/>
    </location>
</feature>
<evidence type="ECO:0000259" key="1">
    <source>
        <dbReference type="PROSITE" id="PS51186"/>
    </source>
</evidence>
<dbReference type="RefSeq" id="WP_270954355.1">
    <property type="nucleotide sequence ID" value="NZ_JAQGLA010000139.1"/>
</dbReference>
<comment type="caution">
    <text evidence="2">The sequence shown here is derived from an EMBL/GenBank/DDBJ whole genome shotgun (WGS) entry which is preliminary data.</text>
</comment>
<protein>
    <recommendedName>
        <fullName evidence="1">N-acetyltransferase domain-containing protein</fullName>
    </recommendedName>
</protein>
<dbReference type="SUPFAM" id="SSF55729">
    <property type="entry name" value="Acyl-CoA N-acyltransferases (Nat)"/>
    <property type="match status" value="1"/>
</dbReference>
<keyword evidence="3" id="KW-1185">Reference proteome</keyword>
<dbReference type="PANTHER" id="PTHR41700:SF1">
    <property type="entry name" value="N-ACETYLTRANSFERASE DOMAIN-CONTAINING PROTEIN"/>
    <property type="match status" value="1"/>
</dbReference>
<evidence type="ECO:0000313" key="3">
    <source>
        <dbReference type="Proteomes" id="UP001210380"/>
    </source>
</evidence>
<dbReference type="PANTHER" id="PTHR41700">
    <property type="entry name" value="GCN5-RELATED N-ACETYLTRANSFERASE"/>
    <property type="match status" value="1"/>
</dbReference>
<dbReference type="Proteomes" id="UP001210380">
    <property type="component" value="Unassembled WGS sequence"/>
</dbReference>
<dbReference type="InterPro" id="IPR000182">
    <property type="entry name" value="GNAT_dom"/>
</dbReference>
<accession>A0ABT4VC90</accession>
<dbReference type="PROSITE" id="PS51186">
    <property type="entry name" value="GNAT"/>
    <property type="match status" value="1"/>
</dbReference>
<sequence>MGRGPASEVRAAGFVVQNLNTAELQRQAAALYRRVFGYRDSDVGLSPPLLTALLRNGGSVVGAVGEDGALLGFAYGMRGGDGTRMYHYSQAAVVAPESQGIGLGRKLKQAQAEVARDTGMRFMRWSYDPLISRNAHFNLDVLGAVGRWYVDDFYLHEQSDRVVVEWDLEQTPEPFAPEPVPRFTSADWGTKQGFGDHGLLVVPSDPALLEPARTAEVRSAVRAGFHDFLASGLAARSCQKVSAETSVYWFTRVPITGGGHDRP</sequence>
<dbReference type="EMBL" id="JAQGLA010000139">
    <property type="protein sequence ID" value="MDA3631044.1"/>
    <property type="molecule type" value="Genomic_DNA"/>
</dbReference>
<evidence type="ECO:0000313" key="2">
    <source>
        <dbReference type="EMBL" id="MDA3631044.1"/>
    </source>
</evidence>
<gene>
    <name evidence="2" type="ORF">OU415_36860</name>
</gene>
<dbReference type="Gene3D" id="3.40.630.30">
    <property type="match status" value="1"/>
</dbReference>
<organism evidence="2 3">
    <name type="scientific">Saccharopolyspora oryzae</name>
    <dbReference type="NCBI Taxonomy" id="2997343"/>
    <lineage>
        <taxon>Bacteria</taxon>
        <taxon>Bacillati</taxon>
        <taxon>Actinomycetota</taxon>
        <taxon>Actinomycetes</taxon>
        <taxon>Pseudonocardiales</taxon>
        <taxon>Pseudonocardiaceae</taxon>
        <taxon>Saccharopolyspora</taxon>
    </lineage>
</organism>
<reference evidence="2 3" key="1">
    <citation type="submission" date="2022-11" db="EMBL/GenBank/DDBJ databases">
        <title>Draft genome sequence of Saccharopolyspora sp. WRP15-2 isolated from rhizosphere soils of wild rice in Thailand.</title>
        <authorList>
            <person name="Duangmal K."/>
            <person name="Kammanee S."/>
            <person name="Muangham S."/>
        </authorList>
    </citation>
    <scope>NUCLEOTIDE SEQUENCE [LARGE SCALE GENOMIC DNA]</scope>
    <source>
        <strain evidence="2 3">WRP15-2</strain>
    </source>
</reference>